<organism evidence="4 5">
    <name type="scientific">Owenia fusiformis</name>
    <name type="common">Polychaete worm</name>
    <dbReference type="NCBI Taxonomy" id="6347"/>
    <lineage>
        <taxon>Eukaryota</taxon>
        <taxon>Metazoa</taxon>
        <taxon>Spiralia</taxon>
        <taxon>Lophotrochozoa</taxon>
        <taxon>Annelida</taxon>
        <taxon>Polychaeta</taxon>
        <taxon>Sedentaria</taxon>
        <taxon>Canalipalpata</taxon>
        <taxon>Sabellida</taxon>
        <taxon>Oweniida</taxon>
        <taxon>Oweniidae</taxon>
        <taxon>Owenia</taxon>
    </lineage>
</organism>
<keyword evidence="2" id="KW-1133">Transmembrane helix</keyword>
<dbReference type="PANTHER" id="PTHR23121:SF9">
    <property type="entry name" value="SODIUM-DEPENDENT GLUCOSE TRANSPORTER 1"/>
    <property type="match status" value="1"/>
</dbReference>
<accession>A0A8J1TBP3</accession>
<name>A0A8J1TBP3_OWEFU</name>
<dbReference type="InterPro" id="IPR011701">
    <property type="entry name" value="MFS"/>
</dbReference>
<dbReference type="GO" id="GO:0022857">
    <property type="term" value="F:transmembrane transporter activity"/>
    <property type="evidence" value="ECO:0007669"/>
    <property type="project" value="InterPro"/>
</dbReference>
<dbReference type="PANTHER" id="PTHR23121">
    <property type="entry name" value="SODIUM-DEPENDENT GLUCOSE TRANSPORTER 1"/>
    <property type="match status" value="1"/>
</dbReference>
<dbReference type="InterPro" id="IPR036259">
    <property type="entry name" value="MFS_trans_sf"/>
</dbReference>
<keyword evidence="1" id="KW-0812">Transmembrane</keyword>
<dbReference type="SUPFAM" id="SSF103473">
    <property type="entry name" value="MFS general substrate transporter"/>
    <property type="match status" value="1"/>
</dbReference>
<keyword evidence="5" id="KW-1185">Reference proteome</keyword>
<dbReference type="AlphaFoldDB" id="A0A8J1TBP3"/>
<protein>
    <submittedName>
        <fullName evidence="4">Uncharacterized protein</fullName>
    </submittedName>
</protein>
<evidence type="ECO:0000313" key="4">
    <source>
        <dbReference type="EMBL" id="CAH1799421.1"/>
    </source>
</evidence>
<sequence>MKGIKYHGVESVDNDENRISASNKDKSATLNVNAALYINDASKVSYDDGNQQNGGMSKTNDYVNDSAHINGLVTKYKAANDDNIANDDPVETNGNIAHVTLTGYDDDLQTLGDESIDQKGGGKRTGRWIITILLYLAFAGVGMISTLIGPTFLDLKDQLGVGTAQMSLVFTFHSGGYTLGGLVAVYLASRLNETLLLAAFLIIGAGFTIAIPWFSHLWLVLMFFSFNGITCGVIDTIGSALLILTWGVDAGAYLQFLYFSYGVGSFITPLVSGPFISNEITDFNRRINASDILNNESNRTQFVSGQVKDINYKYKEQTSLVNVLERIGNMSAIEEPGIMLSEMTESHIEFVYLIVGFFSIVIGVFFFLLYMLAKRTPGSCLHSNDLVDSSSENNGQQIKKNNSLIASKDTLYPSSTKCFKVQLLITLFIMFFLYAAFQMTGGGLVMTFSVEGLKWPKSHGAAITSAYWGAFTLSRLLCVGVFASKILSANQMIVIDLTVLTCSYTVLVVFVQTHYIVLWLTLLLAGLGMGTLYASVLLLYQKYVMPVTGVVTGVTVVGASLSATTVPLFTGFLMDKVHFMCFAYVLLTAQILLLLFAFLTYFLVRQNRRNYKEESRDLDTQENTIL</sequence>
<evidence type="ECO:0000256" key="3">
    <source>
        <dbReference type="ARBA" id="ARBA00023136"/>
    </source>
</evidence>
<evidence type="ECO:0000256" key="2">
    <source>
        <dbReference type="ARBA" id="ARBA00022989"/>
    </source>
</evidence>
<proteinExistence type="predicted"/>
<gene>
    <name evidence="4" type="ORF">OFUS_LOCUS23432</name>
</gene>
<dbReference type="OrthoDB" id="546893at2759"/>
<dbReference type="Pfam" id="PF07690">
    <property type="entry name" value="MFS_1"/>
    <property type="match status" value="2"/>
</dbReference>
<dbReference type="Proteomes" id="UP000749559">
    <property type="component" value="Unassembled WGS sequence"/>
</dbReference>
<evidence type="ECO:0000313" key="5">
    <source>
        <dbReference type="Proteomes" id="UP000749559"/>
    </source>
</evidence>
<evidence type="ECO:0000256" key="1">
    <source>
        <dbReference type="ARBA" id="ARBA00022692"/>
    </source>
</evidence>
<dbReference type="EMBL" id="CAIIXF020000011">
    <property type="protein sequence ID" value="CAH1799421.1"/>
    <property type="molecule type" value="Genomic_DNA"/>
</dbReference>
<dbReference type="Gene3D" id="1.20.1250.20">
    <property type="entry name" value="MFS general substrate transporter like domains"/>
    <property type="match status" value="2"/>
</dbReference>
<keyword evidence="3" id="KW-0472">Membrane</keyword>
<comment type="caution">
    <text evidence="4">The sequence shown here is derived from an EMBL/GenBank/DDBJ whole genome shotgun (WGS) entry which is preliminary data.</text>
</comment>
<reference evidence="4" key="1">
    <citation type="submission" date="2022-03" db="EMBL/GenBank/DDBJ databases">
        <authorList>
            <person name="Martin C."/>
        </authorList>
    </citation>
    <scope>NUCLEOTIDE SEQUENCE</scope>
</reference>